<evidence type="ECO:0000256" key="1">
    <source>
        <dbReference type="SAM" id="SignalP"/>
    </source>
</evidence>
<sequence>MFVLAILMASVNSLAQSGAGSIQGTLTDSTGAVLPNAAVHVVNDATAQFADTATNSAGFYSVPGLFAGHYTITFSSPGMKTYETRLDLQVAQTAVVSAALSVGAVSEKVTVTGQTQQLATYDNGTVSTDLDNARINQLPMNGRSLLTLTGMATPGLEASGTRVNGLEASGLEYVQDGTPMINRDNGGQASQADPDAVQEVKIETSSSNAMYATPGTAVITTKSGTNQLHGSFFETARNNAIGIARSRSNPSDYVAPQYVRNEFGASGGGPIIIPHLYDGKNRSFFFFAYERYSLRSGSYTLGTVPTTAERQGDFSGMVNSDGILQQLYDPETTNASTYQRQPFANNQIPVARLSPLAKALFSITPAPTNNSNPLIQDNIAYPAVNNATAPTISTRLDHTFDERNNAYLRYTYYNSVTTTPYSTIPEAATVAGSGIPAGAANVITSTILQHSAAVGYTHIFSPTFVSQTVLGNIWITTWANVPAGNANLNYESKLGLPNNFGETGFPEILGPTYEFGGGQVEWGGPMIITNLDENLTKTLGRHQLFFGGRYRHERLGILPDRTADQFDFESQTTGLYNPASGTSYSAYANTGNVDADLFLGSPYYYAVRLNPPYEHWRDQEFDSYIQDDYHLRSNLTFNLGLRWEAHPVATEKSNLINGFDMATKAVVLGTPISTLIQKGYTTQAIITNLENLGVNFETPAQAGLPQHMIYGNNAVFSPRLGVAYSPFGSGRGTVLRAGYGRYAYPIPLRNFYATAKTNEPFAGVYYQNYNSGADTPDGLNNYLLRAQQPVIAGENSSDVVNSSSTNAIQPGVTEFSLNPHYPPNMVSEANATVEQPLKPSSVLRVSYVYEHGTHLDQEYEYNNAMSTYVWETKTGTAPPSGTYSSVALNPYDAHTYGTLIRDDRNGYSNYHALQANYQRLYKNGYAYQLSYVYARAMRVGGNAFRDSIIYPAGDYAAGTLSSTDYNYLNRMQNYGIDSAIPEHHINFNGILDLPVGHGKRIFGNANRFVDELIGGYQIAYDGSITSQYFEPSASNWGGVNPAGTGSIGPIHVYKKRYKVTDCSSGTCYPGHLWYNGFISPLLINSPCGSNLIGGLPADYQAYQTPIVVDPGSITCSGTTAKASNAEYLTNTVPVKLNNGATQTITYSPGPAGVNPFSHTFLHGPFDWSSDISLFKVFPIKDSMNLRVNVDAFNAFNVQGDVNPNSNGIQYARSSYNTPRQIQITARLTF</sequence>
<dbReference type="SUPFAM" id="SSF49464">
    <property type="entry name" value="Carboxypeptidase regulatory domain-like"/>
    <property type="match status" value="1"/>
</dbReference>
<dbReference type="InterPro" id="IPR057601">
    <property type="entry name" value="Oar-like_b-barrel"/>
</dbReference>
<evidence type="ECO:0000313" key="4">
    <source>
        <dbReference type="Proteomes" id="UP000290253"/>
    </source>
</evidence>
<dbReference type="RefSeq" id="WP_129207389.1">
    <property type="nucleotide sequence ID" value="NZ_BMGU01000001.1"/>
</dbReference>
<keyword evidence="1" id="KW-0732">Signal</keyword>
<gene>
    <name evidence="3" type="ORF">ESZ00_06935</name>
</gene>
<dbReference type="GO" id="GO:0004180">
    <property type="term" value="F:carboxypeptidase activity"/>
    <property type="evidence" value="ECO:0007669"/>
    <property type="project" value="UniProtKB-KW"/>
</dbReference>
<dbReference type="Pfam" id="PF13620">
    <property type="entry name" value="CarboxypepD_reg"/>
    <property type="match status" value="1"/>
</dbReference>
<protein>
    <submittedName>
        <fullName evidence="3">Carboxypeptidase regulatory-like domain-containing protein</fullName>
    </submittedName>
</protein>
<dbReference type="OrthoDB" id="99825at2"/>
<keyword evidence="3" id="KW-0378">Hydrolase</keyword>
<keyword evidence="4" id="KW-1185">Reference proteome</keyword>
<keyword evidence="3" id="KW-0645">Protease</keyword>
<evidence type="ECO:0000313" key="3">
    <source>
        <dbReference type="EMBL" id="RXS97610.1"/>
    </source>
</evidence>
<dbReference type="Proteomes" id="UP000290253">
    <property type="component" value="Unassembled WGS sequence"/>
</dbReference>
<accession>A0A4Q1SJZ6</accession>
<reference evidence="3 4" key="1">
    <citation type="journal article" date="2016" name="Int. J. Syst. Evol. Microbiol.">
        <title>Acidipila dinghuensis sp. nov., an acidobacterium isolated from forest soil.</title>
        <authorList>
            <person name="Jiang Y.W."/>
            <person name="Wang J."/>
            <person name="Chen M.H."/>
            <person name="Lv Y.Y."/>
            <person name="Qiu L.H."/>
        </authorList>
    </citation>
    <scope>NUCLEOTIDE SEQUENCE [LARGE SCALE GENOMIC DNA]</scope>
    <source>
        <strain evidence="3 4">DHOF10</strain>
    </source>
</reference>
<evidence type="ECO:0000259" key="2">
    <source>
        <dbReference type="Pfam" id="PF25183"/>
    </source>
</evidence>
<name>A0A4Q1SJZ6_9BACT</name>
<dbReference type="Pfam" id="PF25183">
    <property type="entry name" value="OMP_b-brl_4"/>
    <property type="match status" value="1"/>
</dbReference>
<comment type="caution">
    <text evidence="3">The sequence shown here is derived from an EMBL/GenBank/DDBJ whole genome shotgun (WGS) entry which is preliminary data.</text>
</comment>
<dbReference type="EMBL" id="SDMK01000001">
    <property type="protein sequence ID" value="RXS97610.1"/>
    <property type="molecule type" value="Genomic_DNA"/>
</dbReference>
<dbReference type="SUPFAM" id="SSF56935">
    <property type="entry name" value="Porins"/>
    <property type="match status" value="1"/>
</dbReference>
<keyword evidence="3" id="KW-0121">Carboxypeptidase</keyword>
<dbReference type="Gene3D" id="2.60.40.1120">
    <property type="entry name" value="Carboxypeptidase-like, regulatory domain"/>
    <property type="match status" value="1"/>
</dbReference>
<organism evidence="3 4">
    <name type="scientific">Silvibacterium dinghuense</name>
    <dbReference type="NCBI Taxonomy" id="1560006"/>
    <lineage>
        <taxon>Bacteria</taxon>
        <taxon>Pseudomonadati</taxon>
        <taxon>Acidobacteriota</taxon>
        <taxon>Terriglobia</taxon>
        <taxon>Terriglobales</taxon>
        <taxon>Acidobacteriaceae</taxon>
        <taxon>Silvibacterium</taxon>
    </lineage>
</organism>
<dbReference type="InterPro" id="IPR008969">
    <property type="entry name" value="CarboxyPept-like_regulatory"/>
</dbReference>
<feature type="domain" description="TonB-dependent transporter Oar-like beta-barrel" evidence="2">
    <location>
        <begin position="220"/>
        <end position="1222"/>
    </location>
</feature>
<feature type="chain" id="PRO_5020626259" evidence="1">
    <location>
        <begin position="16"/>
        <end position="1229"/>
    </location>
</feature>
<proteinExistence type="predicted"/>
<feature type="signal peptide" evidence="1">
    <location>
        <begin position="1"/>
        <end position="15"/>
    </location>
</feature>
<dbReference type="AlphaFoldDB" id="A0A4Q1SJZ6"/>